<dbReference type="Gene3D" id="3.40.190.10">
    <property type="entry name" value="Periplasmic binding protein-like II"/>
    <property type="match status" value="2"/>
</dbReference>
<dbReference type="NCBIfam" id="TIGR01256">
    <property type="entry name" value="modA"/>
    <property type="match status" value="1"/>
</dbReference>
<feature type="chain" id="PRO_5016966058" evidence="5">
    <location>
        <begin position="18"/>
        <end position="258"/>
    </location>
</feature>
<dbReference type="GO" id="GO:0030973">
    <property type="term" value="F:molybdate ion binding"/>
    <property type="evidence" value="ECO:0007669"/>
    <property type="project" value="InterPro"/>
</dbReference>
<evidence type="ECO:0000313" key="6">
    <source>
        <dbReference type="EMBL" id="PUE65777.1"/>
    </source>
</evidence>
<dbReference type="PIRSF" id="PIRSF004846">
    <property type="entry name" value="ModA"/>
    <property type="match status" value="1"/>
</dbReference>
<gene>
    <name evidence="6" type="ORF">B0174_02835</name>
</gene>
<evidence type="ECO:0000256" key="3">
    <source>
        <dbReference type="ARBA" id="ARBA00022729"/>
    </source>
</evidence>
<comment type="caution">
    <text evidence="6">The sequence shown here is derived from an EMBL/GenBank/DDBJ whole genome shotgun (WGS) entry which is preliminary data.</text>
</comment>
<dbReference type="AlphaFoldDB" id="A0A363D3W1"/>
<dbReference type="CDD" id="cd13539">
    <property type="entry name" value="PBP2_AvModA"/>
    <property type="match status" value="1"/>
</dbReference>
<dbReference type="InterPro" id="IPR044084">
    <property type="entry name" value="AvModA-like_subst-bd"/>
</dbReference>
<dbReference type="PANTHER" id="PTHR30632:SF14">
    <property type="entry name" value="TUNGSTATE_MOLYBDATE_CHROMATE-BINDING PROTEIN MODA"/>
    <property type="match status" value="1"/>
</dbReference>
<evidence type="ECO:0000313" key="7">
    <source>
        <dbReference type="Proteomes" id="UP000251135"/>
    </source>
</evidence>
<keyword evidence="3 5" id="KW-0732">Signal</keyword>
<keyword evidence="2 4" id="KW-0479">Metal-binding</keyword>
<reference evidence="6 7" key="1">
    <citation type="submission" date="2017-02" db="EMBL/GenBank/DDBJ databases">
        <title>Arcobacter caeni sp. nov, a new Arcobacter species isolated from reclaimed water.</title>
        <authorList>
            <person name="Figueras M.J."/>
            <person name="Perez-Cataluna A."/>
            <person name="Salas-Masso N."/>
        </authorList>
    </citation>
    <scope>NUCLEOTIDE SEQUENCE [LARGE SCALE GENOMIC DNA]</scope>
    <source>
        <strain evidence="6 7">RW17-10</strain>
    </source>
</reference>
<keyword evidence="4" id="KW-0500">Molybdenum</keyword>
<evidence type="ECO:0000256" key="2">
    <source>
        <dbReference type="ARBA" id="ARBA00022723"/>
    </source>
</evidence>
<organism evidence="6 7">
    <name type="scientific">Arcobacter caeni</name>
    <dbReference type="NCBI Taxonomy" id="1912877"/>
    <lineage>
        <taxon>Bacteria</taxon>
        <taxon>Pseudomonadati</taxon>
        <taxon>Campylobacterota</taxon>
        <taxon>Epsilonproteobacteria</taxon>
        <taxon>Campylobacterales</taxon>
        <taxon>Arcobacteraceae</taxon>
        <taxon>Arcobacter</taxon>
    </lineage>
</organism>
<protein>
    <submittedName>
        <fullName evidence="6">Molybdate ABC transporter substrate-binding protein</fullName>
    </submittedName>
</protein>
<dbReference type="GO" id="GO:0046872">
    <property type="term" value="F:metal ion binding"/>
    <property type="evidence" value="ECO:0007669"/>
    <property type="project" value="UniProtKB-KW"/>
</dbReference>
<keyword evidence="7" id="KW-1185">Reference proteome</keyword>
<feature type="binding site" evidence="4">
    <location>
        <position position="55"/>
    </location>
    <ligand>
        <name>molybdate</name>
        <dbReference type="ChEBI" id="CHEBI:36264"/>
    </ligand>
</feature>
<proteinExistence type="inferred from homology"/>
<dbReference type="EMBL" id="MUXE01000003">
    <property type="protein sequence ID" value="PUE65777.1"/>
    <property type="molecule type" value="Genomic_DNA"/>
</dbReference>
<dbReference type="InterPro" id="IPR005950">
    <property type="entry name" value="ModA"/>
</dbReference>
<feature type="binding site" evidence="4">
    <location>
        <position position="162"/>
    </location>
    <ligand>
        <name>molybdate</name>
        <dbReference type="ChEBI" id="CHEBI:36264"/>
    </ligand>
</feature>
<dbReference type="Pfam" id="PF13531">
    <property type="entry name" value="SBP_bac_11"/>
    <property type="match status" value="1"/>
</dbReference>
<dbReference type="PANTHER" id="PTHR30632">
    <property type="entry name" value="MOLYBDATE-BINDING PERIPLASMIC PROTEIN"/>
    <property type="match status" value="1"/>
</dbReference>
<evidence type="ECO:0000256" key="5">
    <source>
        <dbReference type="SAM" id="SignalP"/>
    </source>
</evidence>
<name>A0A363D3W1_9BACT</name>
<dbReference type="RefSeq" id="WP_108558138.1">
    <property type="nucleotide sequence ID" value="NZ_MUXE01000003.1"/>
</dbReference>
<comment type="similarity">
    <text evidence="1">Belongs to the bacterial solute-binding protein ModA family.</text>
</comment>
<evidence type="ECO:0000256" key="1">
    <source>
        <dbReference type="ARBA" id="ARBA00009175"/>
    </source>
</evidence>
<dbReference type="SUPFAM" id="SSF53850">
    <property type="entry name" value="Periplasmic binding protein-like II"/>
    <property type="match status" value="1"/>
</dbReference>
<accession>A0A363D3W1</accession>
<dbReference type="InterPro" id="IPR050682">
    <property type="entry name" value="ModA/WtpA"/>
</dbReference>
<dbReference type="OrthoDB" id="9785015at2"/>
<dbReference type="Proteomes" id="UP000251135">
    <property type="component" value="Unassembled WGS sequence"/>
</dbReference>
<feature type="signal peptide" evidence="5">
    <location>
        <begin position="1"/>
        <end position="17"/>
    </location>
</feature>
<evidence type="ECO:0000256" key="4">
    <source>
        <dbReference type="PIRSR" id="PIRSR004846-1"/>
    </source>
</evidence>
<dbReference type="GO" id="GO:0015689">
    <property type="term" value="P:molybdate ion transport"/>
    <property type="evidence" value="ECO:0007669"/>
    <property type="project" value="InterPro"/>
</dbReference>
<sequence length="258" mass="27931">MKKIILGFMVLCSSIFAGEITVAAAANVTYAMDKLVKEFNVANPDTKVIVTLSSSGKLVSQIENGAPFDIFMSADMKFPQALFDKKLTKTAPVIYAQGALAMLSSKELDYSKGINVLNDSSISKIAVANPKTAPYGAAAVEAIKNAKIGNGVESKFVFAESISQAVTYAITAADVGFIAKSSLYEGNMTKYKENKNWITVDPKLYTSIDQGIVIIDHSNSLVGLIKDNNKKEEVKAFYDFILGAKAKKIFEDYGYIVK</sequence>